<proteinExistence type="predicted"/>
<feature type="compositionally biased region" description="Polar residues" evidence="2">
    <location>
        <begin position="105"/>
        <end position="121"/>
    </location>
</feature>
<comment type="caution">
    <text evidence="4">The sequence shown here is derived from an EMBL/GenBank/DDBJ whole genome shotgun (WGS) entry which is preliminary data.</text>
</comment>
<sequence>AFEQLKWYKQTINQSVTQYYDKIMELCKKVDPIMPDSLKLKYLMAGIKDSLKTHVALQDPKTSEAFMLSARKIEDVLLLTKTNNELPDNDMTIINATGYQNQLRDQANSTPTSNNKFTQKNPGYADATQTRTTSNKNTTAGNNANRQDKFSNSTRSSQKLGVCYNCGTPDHYARDCTRPHFQ</sequence>
<feature type="compositionally biased region" description="Low complexity" evidence="2">
    <location>
        <begin position="128"/>
        <end position="139"/>
    </location>
</feature>
<evidence type="ECO:0000313" key="5">
    <source>
        <dbReference type="Proteomes" id="UP000663864"/>
    </source>
</evidence>
<evidence type="ECO:0000313" key="4">
    <source>
        <dbReference type="EMBL" id="CAF1395580.1"/>
    </source>
</evidence>
<evidence type="ECO:0000259" key="3">
    <source>
        <dbReference type="PROSITE" id="PS50158"/>
    </source>
</evidence>
<dbReference type="PROSITE" id="PS50158">
    <property type="entry name" value="ZF_CCHC"/>
    <property type="match status" value="1"/>
</dbReference>
<feature type="region of interest" description="Disordered" evidence="2">
    <location>
        <begin position="105"/>
        <end position="154"/>
    </location>
</feature>
<keyword evidence="1" id="KW-0862">Zinc</keyword>
<dbReference type="GO" id="GO:0008270">
    <property type="term" value="F:zinc ion binding"/>
    <property type="evidence" value="ECO:0007669"/>
    <property type="project" value="UniProtKB-KW"/>
</dbReference>
<dbReference type="GO" id="GO:0003676">
    <property type="term" value="F:nucleic acid binding"/>
    <property type="evidence" value="ECO:0007669"/>
    <property type="project" value="InterPro"/>
</dbReference>
<dbReference type="Pfam" id="PF00098">
    <property type="entry name" value="zf-CCHC"/>
    <property type="match status" value="1"/>
</dbReference>
<evidence type="ECO:0000256" key="2">
    <source>
        <dbReference type="SAM" id="MobiDB-lite"/>
    </source>
</evidence>
<name>A0A815KNX0_9BILA</name>
<dbReference type="EMBL" id="CAJNOT010003682">
    <property type="protein sequence ID" value="CAF1395580.1"/>
    <property type="molecule type" value="Genomic_DNA"/>
</dbReference>
<gene>
    <name evidence="4" type="ORF">ZHD862_LOCUS32852</name>
</gene>
<dbReference type="InterPro" id="IPR036875">
    <property type="entry name" value="Znf_CCHC_sf"/>
</dbReference>
<evidence type="ECO:0000256" key="1">
    <source>
        <dbReference type="PROSITE-ProRule" id="PRU00047"/>
    </source>
</evidence>
<feature type="non-terminal residue" evidence="4">
    <location>
        <position position="1"/>
    </location>
</feature>
<keyword evidence="1" id="KW-0479">Metal-binding</keyword>
<accession>A0A815KNX0</accession>
<dbReference type="Gene3D" id="4.10.60.10">
    <property type="entry name" value="Zinc finger, CCHC-type"/>
    <property type="match status" value="1"/>
</dbReference>
<dbReference type="Proteomes" id="UP000663864">
    <property type="component" value="Unassembled WGS sequence"/>
</dbReference>
<keyword evidence="1" id="KW-0863">Zinc-finger</keyword>
<organism evidence="4 5">
    <name type="scientific">Rotaria sordida</name>
    <dbReference type="NCBI Taxonomy" id="392033"/>
    <lineage>
        <taxon>Eukaryota</taxon>
        <taxon>Metazoa</taxon>
        <taxon>Spiralia</taxon>
        <taxon>Gnathifera</taxon>
        <taxon>Rotifera</taxon>
        <taxon>Eurotatoria</taxon>
        <taxon>Bdelloidea</taxon>
        <taxon>Philodinida</taxon>
        <taxon>Philodinidae</taxon>
        <taxon>Rotaria</taxon>
    </lineage>
</organism>
<feature type="domain" description="CCHC-type" evidence="3">
    <location>
        <begin position="163"/>
        <end position="178"/>
    </location>
</feature>
<feature type="compositionally biased region" description="Polar residues" evidence="2">
    <location>
        <begin position="140"/>
        <end position="154"/>
    </location>
</feature>
<dbReference type="AlphaFoldDB" id="A0A815KNX0"/>
<dbReference type="InterPro" id="IPR001878">
    <property type="entry name" value="Znf_CCHC"/>
</dbReference>
<reference evidence="4" key="1">
    <citation type="submission" date="2021-02" db="EMBL/GenBank/DDBJ databases">
        <authorList>
            <person name="Nowell W R."/>
        </authorList>
    </citation>
    <scope>NUCLEOTIDE SEQUENCE</scope>
</reference>
<dbReference type="SUPFAM" id="SSF57756">
    <property type="entry name" value="Retrovirus zinc finger-like domains"/>
    <property type="match status" value="1"/>
</dbReference>
<dbReference type="SMART" id="SM00343">
    <property type="entry name" value="ZnF_C2HC"/>
    <property type="match status" value="1"/>
</dbReference>
<protein>
    <recommendedName>
        <fullName evidence="3">CCHC-type domain-containing protein</fullName>
    </recommendedName>
</protein>